<comment type="caution">
    <text evidence="2">The sequence shown here is derived from an EMBL/GenBank/DDBJ whole genome shotgun (WGS) entry which is preliminary data.</text>
</comment>
<evidence type="ECO:0000313" key="3">
    <source>
        <dbReference type="Proteomes" id="UP001157133"/>
    </source>
</evidence>
<evidence type="ECO:0000256" key="1">
    <source>
        <dbReference type="SAM" id="MobiDB-lite"/>
    </source>
</evidence>
<keyword evidence="3" id="KW-1185">Reference proteome</keyword>
<accession>A0ABQ6H561</accession>
<dbReference type="EMBL" id="BSSU01000006">
    <property type="protein sequence ID" value="GLX81895.1"/>
    <property type="molecule type" value="Genomic_DNA"/>
</dbReference>
<name>A0ABQ6H561_9GAMM</name>
<dbReference type="Proteomes" id="UP001157133">
    <property type="component" value="Unassembled WGS sequence"/>
</dbReference>
<protein>
    <recommendedName>
        <fullName evidence="4">Phage protein</fullName>
    </recommendedName>
</protein>
<evidence type="ECO:0008006" key="4">
    <source>
        <dbReference type="Google" id="ProtNLM"/>
    </source>
</evidence>
<organism evidence="2 3">
    <name type="scientific">Thalassotalea eurytherma</name>
    <dbReference type="NCBI Taxonomy" id="1144278"/>
    <lineage>
        <taxon>Bacteria</taxon>
        <taxon>Pseudomonadati</taxon>
        <taxon>Pseudomonadota</taxon>
        <taxon>Gammaproteobacteria</taxon>
        <taxon>Alteromonadales</taxon>
        <taxon>Colwelliaceae</taxon>
        <taxon>Thalassotalea</taxon>
    </lineage>
</organism>
<reference evidence="2 3" key="1">
    <citation type="submission" date="2023-03" db="EMBL/GenBank/DDBJ databases">
        <title>Draft genome sequence of Thalassotalea eurytherma JCM 18482T.</title>
        <authorList>
            <person name="Sawabe T."/>
        </authorList>
    </citation>
    <scope>NUCLEOTIDE SEQUENCE [LARGE SCALE GENOMIC DNA]</scope>
    <source>
        <strain evidence="2 3">JCM 18482</strain>
    </source>
</reference>
<evidence type="ECO:0000313" key="2">
    <source>
        <dbReference type="EMBL" id="GLX81895.1"/>
    </source>
</evidence>
<dbReference type="RefSeq" id="WP_284207241.1">
    <property type="nucleotide sequence ID" value="NZ_BSSU01000006.1"/>
</dbReference>
<feature type="region of interest" description="Disordered" evidence="1">
    <location>
        <begin position="1"/>
        <end position="27"/>
    </location>
</feature>
<proteinExistence type="predicted"/>
<sequence>MTKKLAMTNAEKQKRYRERQKEKGMKETRGYLSQEAMVCYELIQEQTNWSDSVILSNAVRLTYAAYKNGQINLLNNWLKKNDL</sequence>
<gene>
    <name evidence="2" type="ORF">theurythT_13470</name>
</gene>